<reference evidence="1" key="1">
    <citation type="submission" date="2021-11" db="EMBL/GenBank/DDBJ databases">
        <authorList>
            <person name="Schell T."/>
        </authorList>
    </citation>
    <scope>NUCLEOTIDE SEQUENCE</scope>
    <source>
        <strain evidence="1">M5</strain>
    </source>
</reference>
<evidence type="ECO:0000313" key="2">
    <source>
        <dbReference type="Proteomes" id="UP000789390"/>
    </source>
</evidence>
<dbReference type="OrthoDB" id="10268090at2759"/>
<name>A0A8J2WIT9_9CRUS</name>
<sequence>MFQGFHLHYETWQSAIYGFACANELKPLRKKLFPQRLPEFKPKLKSRAKLFSSVNKYRGPLHKNPIVVFTFPRL</sequence>
<organism evidence="1 2">
    <name type="scientific">Daphnia galeata</name>
    <dbReference type="NCBI Taxonomy" id="27404"/>
    <lineage>
        <taxon>Eukaryota</taxon>
        <taxon>Metazoa</taxon>
        <taxon>Ecdysozoa</taxon>
        <taxon>Arthropoda</taxon>
        <taxon>Crustacea</taxon>
        <taxon>Branchiopoda</taxon>
        <taxon>Diplostraca</taxon>
        <taxon>Cladocera</taxon>
        <taxon>Anomopoda</taxon>
        <taxon>Daphniidae</taxon>
        <taxon>Daphnia</taxon>
    </lineage>
</organism>
<dbReference type="Proteomes" id="UP000789390">
    <property type="component" value="Unassembled WGS sequence"/>
</dbReference>
<comment type="caution">
    <text evidence="1">The sequence shown here is derived from an EMBL/GenBank/DDBJ whole genome shotgun (WGS) entry which is preliminary data.</text>
</comment>
<dbReference type="EMBL" id="CAKKLH010000285">
    <property type="protein sequence ID" value="CAH0108525.1"/>
    <property type="molecule type" value="Genomic_DNA"/>
</dbReference>
<proteinExistence type="predicted"/>
<protein>
    <submittedName>
        <fullName evidence="1">Uncharacterized protein</fullName>
    </submittedName>
</protein>
<dbReference type="AlphaFoldDB" id="A0A8J2WIT9"/>
<accession>A0A8J2WIT9</accession>
<keyword evidence="2" id="KW-1185">Reference proteome</keyword>
<evidence type="ECO:0000313" key="1">
    <source>
        <dbReference type="EMBL" id="CAH0108525.1"/>
    </source>
</evidence>
<gene>
    <name evidence="1" type="ORF">DGAL_LOCUS11917</name>
</gene>